<dbReference type="RefSeq" id="WP_323331035.1">
    <property type="nucleotide sequence ID" value="NZ_JAYFSI010000006.1"/>
</dbReference>
<name>A0ABU5RAJ1_9PSEU</name>
<proteinExistence type="predicted"/>
<accession>A0ABU5RAJ1</accession>
<protein>
    <submittedName>
        <fullName evidence="1">Uncharacterized protein</fullName>
    </submittedName>
</protein>
<evidence type="ECO:0000313" key="2">
    <source>
        <dbReference type="Proteomes" id="UP001304298"/>
    </source>
</evidence>
<dbReference type="EMBL" id="JAYFSI010000006">
    <property type="protein sequence ID" value="MEA5363286.1"/>
    <property type="molecule type" value="Genomic_DNA"/>
</dbReference>
<evidence type="ECO:0000313" key="1">
    <source>
        <dbReference type="EMBL" id="MEA5363286.1"/>
    </source>
</evidence>
<sequence>MALWDTLAMDDKLVKVLKEIPPGPDAGDFGPAYVTIHQLAVELDQRFPEVRRQLDVPLGGGASRHNGLVELLGKELVDKIKRYGDVYPIEAAQLSSVRFRELRLRGPGGRDLVGASRTDLPLIRLRPKDKPED</sequence>
<keyword evidence="2" id="KW-1185">Reference proteome</keyword>
<comment type="caution">
    <text evidence="1">The sequence shown here is derived from an EMBL/GenBank/DDBJ whole genome shotgun (WGS) entry which is preliminary data.</text>
</comment>
<gene>
    <name evidence="1" type="ORF">VA596_27395</name>
</gene>
<organism evidence="1 2">
    <name type="scientific">Amycolatopsis heterodermiae</name>
    <dbReference type="NCBI Taxonomy" id="3110235"/>
    <lineage>
        <taxon>Bacteria</taxon>
        <taxon>Bacillati</taxon>
        <taxon>Actinomycetota</taxon>
        <taxon>Actinomycetes</taxon>
        <taxon>Pseudonocardiales</taxon>
        <taxon>Pseudonocardiaceae</taxon>
        <taxon>Amycolatopsis</taxon>
    </lineage>
</organism>
<reference evidence="1 2" key="1">
    <citation type="submission" date="2023-12" db="EMBL/GenBank/DDBJ databases">
        <title>Amycolatopsis sp. V23-08.</title>
        <authorList>
            <person name="Somphong A."/>
        </authorList>
    </citation>
    <scope>NUCLEOTIDE SEQUENCE [LARGE SCALE GENOMIC DNA]</scope>
    <source>
        <strain evidence="1 2">V23-08</strain>
    </source>
</reference>
<dbReference type="Proteomes" id="UP001304298">
    <property type="component" value="Unassembled WGS sequence"/>
</dbReference>